<dbReference type="InterPro" id="IPR044927">
    <property type="entry name" value="Endonuclea_NS_2"/>
</dbReference>
<keyword evidence="3" id="KW-1266">Target cell cytoplasm</keyword>
<dbReference type="Pfam" id="PF13930">
    <property type="entry name" value="Endonuclea_NS_2"/>
    <property type="match status" value="1"/>
</dbReference>
<reference evidence="8" key="1">
    <citation type="submission" date="2023-08" db="EMBL/GenBank/DDBJ databases">
        <title>WGS of Aeromonas isolates.</title>
        <authorList>
            <person name="Lee H."/>
        </authorList>
    </citation>
    <scope>NUCLEOTIDE SEQUENCE</scope>
    <source>
        <strain evidence="8">SL22</strain>
    </source>
</reference>
<keyword evidence="8" id="KW-0540">Nuclease</keyword>
<keyword evidence="8" id="KW-0378">Hydrolase</keyword>
<gene>
    <name evidence="8" type="ORF">OB959_05195</name>
</gene>
<evidence type="ECO:0000256" key="3">
    <source>
        <dbReference type="ARBA" id="ARBA00022913"/>
    </source>
</evidence>
<evidence type="ECO:0000256" key="5">
    <source>
        <dbReference type="SAM" id="MobiDB-lite"/>
    </source>
</evidence>
<dbReference type="Proteomes" id="UP001168216">
    <property type="component" value="Unassembled WGS sequence"/>
</dbReference>
<keyword evidence="4" id="KW-0843">Virulence</keyword>
<evidence type="ECO:0000256" key="1">
    <source>
        <dbReference type="ARBA" id="ARBA00004219"/>
    </source>
</evidence>
<dbReference type="InterPro" id="IPR006914">
    <property type="entry name" value="VENN_dom"/>
</dbReference>
<keyword evidence="2" id="KW-0800">Toxin</keyword>
<evidence type="ECO:0000256" key="4">
    <source>
        <dbReference type="ARBA" id="ARBA00023026"/>
    </source>
</evidence>
<proteinExistence type="predicted"/>
<evidence type="ECO:0000313" key="8">
    <source>
        <dbReference type="EMBL" id="MDM5139199.1"/>
    </source>
</evidence>
<dbReference type="AlphaFoldDB" id="A0AAW7HVW0"/>
<comment type="subcellular location">
    <subcellularLocation>
        <location evidence="1">Target cell</location>
        <location evidence="1">Target cell cytoplasm</location>
    </subcellularLocation>
</comment>
<dbReference type="GO" id="GO:0004519">
    <property type="term" value="F:endonuclease activity"/>
    <property type="evidence" value="ECO:0007669"/>
    <property type="project" value="UniProtKB-KW"/>
</dbReference>
<dbReference type="EMBL" id="JAOPLV010000001">
    <property type="protein sequence ID" value="MDM5139199.1"/>
    <property type="molecule type" value="Genomic_DNA"/>
</dbReference>
<evidence type="ECO:0000259" key="6">
    <source>
        <dbReference type="Pfam" id="PF04829"/>
    </source>
</evidence>
<organism evidence="8 9">
    <name type="scientific">Aeromonas bestiarum</name>
    <dbReference type="NCBI Taxonomy" id="105751"/>
    <lineage>
        <taxon>Bacteria</taxon>
        <taxon>Pseudomonadati</taxon>
        <taxon>Pseudomonadota</taxon>
        <taxon>Gammaproteobacteria</taxon>
        <taxon>Aeromonadales</taxon>
        <taxon>Aeromonadaceae</taxon>
        <taxon>Aeromonas</taxon>
    </lineage>
</organism>
<feature type="region of interest" description="Disordered" evidence="5">
    <location>
        <begin position="50"/>
        <end position="72"/>
    </location>
</feature>
<dbReference type="GO" id="GO:0090729">
    <property type="term" value="F:toxin activity"/>
    <property type="evidence" value="ECO:0007669"/>
    <property type="project" value="UniProtKB-KW"/>
</dbReference>
<comment type="caution">
    <text evidence="8">The sequence shown here is derived from an EMBL/GenBank/DDBJ whole genome shotgun (WGS) entry which is preliminary data.</text>
</comment>
<keyword evidence="8" id="KW-0255">Endonuclease</keyword>
<dbReference type="RefSeq" id="WP_290021382.1">
    <property type="nucleotide sequence ID" value="NZ_JAOPLV010000001.1"/>
</dbReference>
<feature type="domain" description="VENN motif-containing" evidence="6">
    <location>
        <begin position="281"/>
        <end position="330"/>
    </location>
</feature>
<dbReference type="Pfam" id="PF04829">
    <property type="entry name" value="PT-VENN"/>
    <property type="match status" value="1"/>
</dbReference>
<evidence type="ECO:0000259" key="7">
    <source>
        <dbReference type="Pfam" id="PF13930"/>
    </source>
</evidence>
<protein>
    <submittedName>
        <fullName evidence="8">DNA/RNA non-specific endonuclease</fullName>
    </submittedName>
</protein>
<evidence type="ECO:0000256" key="2">
    <source>
        <dbReference type="ARBA" id="ARBA00022656"/>
    </source>
</evidence>
<evidence type="ECO:0000313" key="9">
    <source>
        <dbReference type="Proteomes" id="UP001168216"/>
    </source>
</evidence>
<name>A0AAW7HVW0_9GAMM</name>
<accession>A0AAW7HVW0</accession>
<sequence length="656" mass="67932">MSFDIRVGEHTQLNGAVLAGSEDAGKNHLSTGTLGWSDLVNRAEYKVESQSIGISGSGGSKQGFSGKGEPTAATVLGGSNSSGSASSTTFASIGVGDIEIRNTTGQQQDLVSLHRDPTQAVNGLSPIFDKQKELARMQEAQLIGEVGQQATQMVVSHHLAAANEKAKNDPEYANSKEYKALQEKWGVGSDFQRGMQAATAALQGLAGGDLTQAAAGAAAPYLAQMVKQQTDDGIARVMAHALVQGALAAAQNKNAMVGATGAATGELVGMMATELYHKKASQLTEGEKETVSTLATLAAGLAGGLTGDSSASALTSAQTGKTVVENNSLAGDKARESLKGSNEWWKQRVRETLGENTSSQITNGVLNALTEVGDTGLLAVDSAFDVAAVLVTCSLGEAYCNQAKSDLGKKNQAASDAVNTVMSGDAWAAVKGTVGKAAQGDQVALENLAGVLAGALVPAKGTGLIKSGDRVVAIISKETGSSLLTTGEKGAAQVLREVEVSSGGKGAWTKELNKPEPNTIYKVDGNKTYQTDSLGRVEKVESNISLTKNDRNTYQQCVAGKCGISGDEGGHLIASVFNGPGERLNLLPMNANLNKGAWKKMENVWAKALSEGQNVKIDIRPSYISDGTRPDKFKVVYSMGGGRPIEKVFNNAPGGK</sequence>
<feature type="domain" description="Type VII secretion system protein EssD-like" evidence="7">
    <location>
        <begin position="517"/>
        <end position="639"/>
    </location>
</feature>